<dbReference type="GO" id="GO:0075732">
    <property type="term" value="P:viral penetration into host nucleus"/>
    <property type="evidence" value="ECO:0007669"/>
    <property type="project" value="UniProtKB-KW"/>
</dbReference>
<evidence type="ECO:0000256" key="7">
    <source>
        <dbReference type="ARBA" id="ARBA00022844"/>
    </source>
</evidence>
<evidence type="ECO:0000256" key="2">
    <source>
        <dbReference type="ARBA" id="ARBA00022553"/>
    </source>
</evidence>
<dbReference type="GO" id="GO:0046718">
    <property type="term" value="P:symbiont entry into host cell"/>
    <property type="evidence" value="ECO:0007669"/>
    <property type="project" value="UniProtKB-KW"/>
</dbReference>
<comment type="caution">
    <text evidence="15">Lacks conserved residue(s) required for the propagation of feature annotation.</text>
</comment>
<gene>
    <name evidence="15 17" type="primary">L2</name>
</gene>
<protein>
    <recommendedName>
        <fullName evidence="15">Minor capsid protein L2</fullName>
    </recommendedName>
</protein>
<dbReference type="HAMAP" id="MF_04003">
    <property type="entry name" value="PPV_L2"/>
    <property type="match status" value="1"/>
</dbReference>
<dbReference type="KEGG" id="vg:6334562"/>
<keyword evidence="12 15" id="KW-0238">DNA-binding</keyword>
<comment type="function">
    <text evidence="15">Minor protein of the capsid that localizes along the inner surface of the virion, within the central cavities beneath the L1 pentamers. Plays a role in capsid stabilization through interaction with the major capsid protein L1. Once the virion enters the host cell, L2 escorts the genomic DNA into the nucleus by promoting escape from the endosomal compartments and traffic through the host Golgi network. Mechanistically, the C-terminus of L2 possesses a cell-penetrating peptide that protudes from the host endosome, interacts with host cytoplasmic retromer cargo and thereby mediates the capsid delivery to the host trans-Golgi network. Plays a role through its interaction with host dynein in the intracellular microtubule-dependent transport of viral capsid toward the nucleus. Mediates the viral genome import into the nucleus through binding to host importins. Once within the nucleus, L2 localizes viral genomes to host PML bodies in order to activate early gene expression for establishment of infection. Later on, promotes late gene expression by interacting with the viral E2 protein and by inhibiting its transcriptional activation functions. During virion assembly, encapsidates the genome by direct interaction with the viral DNA.</text>
</comment>
<feature type="region of interest" description="Disordered" evidence="16">
    <location>
        <begin position="413"/>
        <end position="434"/>
    </location>
</feature>
<evidence type="ECO:0000256" key="5">
    <source>
        <dbReference type="ARBA" id="ARBA00022581"/>
    </source>
</evidence>
<keyword evidence="10" id="KW-1039">Host endosome</keyword>
<dbReference type="EMBL" id="EF536349">
    <property type="protein sequence ID" value="ABV80248.1"/>
    <property type="molecule type" value="Genomic_DNA"/>
</dbReference>
<evidence type="ECO:0000256" key="8">
    <source>
        <dbReference type="ARBA" id="ARBA00022921"/>
    </source>
</evidence>
<dbReference type="GO" id="GO:0075521">
    <property type="term" value="P:microtubule-dependent intracellular transport of viral material towards nucleus"/>
    <property type="evidence" value="ECO:0007669"/>
    <property type="project" value="UniProtKB-UniRule"/>
</dbReference>
<organism evidence="17 18">
    <name type="scientific">Ursus maritimus papillomavirus 1</name>
    <dbReference type="NCBI Taxonomy" id="461322"/>
    <lineage>
        <taxon>Viruses</taxon>
        <taxon>Monodnaviria</taxon>
        <taxon>Shotokuvirae</taxon>
        <taxon>Cossaviricota</taxon>
        <taxon>Papovaviricetes</taxon>
        <taxon>Zurhausenvirales</taxon>
        <taxon>Papillomaviridae</taxon>
        <taxon>Firstpapillomavirinae</taxon>
        <taxon>Omegapapillomavirus</taxon>
        <taxon>Omegapapillomavirus 1</taxon>
    </lineage>
</organism>
<feature type="compositionally biased region" description="Polar residues" evidence="16">
    <location>
        <begin position="167"/>
        <end position="181"/>
    </location>
</feature>
<keyword evidence="5 15" id="KW-0945">Host-virus interaction</keyword>
<feature type="compositionally biased region" description="Low complexity" evidence="16">
    <location>
        <begin position="148"/>
        <end position="162"/>
    </location>
</feature>
<keyword evidence="14 15" id="KW-1160">Virus entry into host cell</keyword>
<feature type="disulfide bond" evidence="15">
    <location>
        <begin position="20"/>
        <end position="26"/>
    </location>
</feature>
<dbReference type="GeneID" id="6334562"/>
<dbReference type="GO" id="GO:0043657">
    <property type="term" value="C:host cell"/>
    <property type="evidence" value="ECO:0007669"/>
    <property type="project" value="GOC"/>
</dbReference>
<dbReference type="RefSeq" id="YP_001931972.1">
    <property type="nucleotide sequence ID" value="NC_010739.1"/>
</dbReference>
<sequence length="491" mass="51948">MVKFYKRAKRASAEQLYKTCKQAGTCPPDVIPKIEQTTIADQILKYGSTAVFFGGLGIGTGSGGGGSTGYVPIRGGAGSSVSVGPRIPIRPPQVVEDVITIGPGDSSVIGVEVTPPLQPVDVEIIAEGGGVPDIPSSADTFNVVTSPDTTVVTTQPPTVSTPARGASNATGSGRSQTTHHFNNPVFEAATPRGSGVGESSFSPHTTIVAGSSSMHGESIPMVEFPTSSTPLQSVTRGATALNRYSAYTRQVPIADPALYSRPTDLLSIRNPLFDIDPFNVSDTLETDPASIPTPPDERFLDIYKLHRPAMSRAKGGRVRFSRIGFTRGTVSTRAGTNIGGRVHFYHDLSSILPIAEEIELQPLTISSGSSDLVNVDFSTETGFTGDPIMSYYDPDTDLDLPFEETESYQHSFVRPTGGGSSISSPSISSPSSFHPVQSSKGTHALMPVVPGLPTTPHAGVYVSVDFWLHPGLLSRRKRRFPFLFTDGIVAA</sequence>
<dbReference type="InterPro" id="IPR000784">
    <property type="entry name" value="Late_L2"/>
</dbReference>
<feature type="region of interest" description="Disordered" evidence="16">
    <location>
        <begin position="148"/>
        <end position="181"/>
    </location>
</feature>
<reference evidence="17 18" key="1">
    <citation type="journal article" date="2008" name="Vet. Microbiol.">
        <title>Novel papillomavirus isolated from the oral mucosa of a polar bear does not cluster with other papillomaviruses of carnivores.</title>
        <authorList>
            <person name="Stevens H."/>
            <person name="Rector A."/>
            <person name="Bertelsen M.F."/>
            <person name="Leifsson P.S."/>
            <person name="Van Ranst M."/>
        </authorList>
    </citation>
    <scope>NUCLEOTIDE SEQUENCE [LARGE SCALE GENOMIC DNA]</scope>
</reference>
<proteinExistence type="inferred from homology"/>
<evidence type="ECO:0000313" key="17">
    <source>
        <dbReference type="EMBL" id="ABV80248.1"/>
    </source>
</evidence>
<feature type="compositionally biased region" description="Low complexity" evidence="16">
    <location>
        <begin position="421"/>
        <end position="432"/>
    </location>
</feature>
<dbReference type="OrthoDB" id="8047at10239"/>
<dbReference type="Pfam" id="PF00513">
    <property type="entry name" value="Late_protein_L2"/>
    <property type="match status" value="1"/>
</dbReference>
<keyword evidence="9 15" id="KW-1177">Microtubular inwards viral transport</keyword>
<keyword evidence="11 15" id="KW-1176">Cytoplasmic inwards viral transport</keyword>
<evidence type="ECO:0000256" key="15">
    <source>
        <dbReference type="HAMAP-Rule" id="MF_04003"/>
    </source>
</evidence>
<evidence type="ECO:0000256" key="13">
    <source>
        <dbReference type="ARBA" id="ARBA00023157"/>
    </source>
</evidence>
<evidence type="ECO:0000256" key="16">
    <source>
        <dbReference type="SAM" id="MobiDB-lite"/>
    </source>
</evidence>
<evidence type="ECO:0000256" key="6">
    <source>
        <dbReference type="ARBA" id="ARBA00022812"/>
    </source>
</evidence>
<keyword evidence="1 15" id="KW-1163">Viral penetration into host nucleus</keyword>
<evidence type="ECO:0000256" key="4">
    <source>
        <dbReference type="ARBA" id="ARBA00022562"/>
    </source>
</evidence>
<evidence type="ECO:0000256" key="3">
    <source>
        <dbReference type="ARBA" id="ARBA00022561"/>
    </source>
</evidence>
<keyword evidence="13 15" id="KW-1015">Disulfide bond</keyword>
<keyword evidence="8 15" id="KW-0426">Late protein</keyword>
<dbReference type="GO" id="GO:0003677">
    <property type="term" value="F:DNA binding"/>
    <property type="evidence" value="ECO:0007669"/>
    <property type="project" value="UniProtKB-UniRule"/>
</dbReference>
<comment type="similarity">
    <text evidence="15">Belongs to the papillomaviridae L2 protein family.</text>
</comment>
<evidence type="ECO:0000256" key="1">
    <source>
        <dbReference type="ARBA" id="ARBA00022524"/>
    </source>
</evidence>
<accession>B2KKX0</accession>
<evidence type="ECO:0000256" key="14">
    <source>
        <dbReference type="ARBA" id="ARBA00023296"/>
    </source>
</evidence>
<evidence type="ECO:0000256" key="10">
    <source>
        <dbReference type="ARBA" id="ARBA00023046"/>
    </source>
</evidence>
<name>B2KKX0_9PAPI</name>
<keyword evidence="2 15" id="KW-0597">Phosphoprotein</keyword>
<keyword evidence="4 15" id="KW-1048">Host nucleus</keyword>
<dbReference type="Proteomes" id="UP000052096">
    <property type="component" value="Segment"/>
</dbReference>
<keyword evidence="3 15" id="KW-0167">Capsid protein</keyword>
<dbReference type="GO" id="GO:0019028">
    <property type="term" value="C:viral capsid"/>
    <property type="evidence" value="ECO:0007669"/>
    <property type="project" value="UniProtKB-UniRule"/>
</dbReference>
<dbReference type="GO" id="GO:0005198">
    <property type="term" value="F:structural molecule activity"/>
    <property type="evidence" value="ECO:0007669"/>
    <property type="project" value="UniProtKB-UniRule"/>
</dbReference>
<keyword evidence="7 15" id="KW-0946">Virion</keyword>
<dbReference type="GO" id="GO:0042025">
    <property type="term" value="C:host cell nucleus"/>
    <property type="evidence" value="ECO:0007669"/>
    <property type="project" value="UniProtKB-SubCell"/>
</dbReference>
<evidence type="ECO:0000256" key="11">
    <source>
        <dbReference type="ARBA" id="ARBA00023120"/>
    </source>
</evidence>
<evidence type="ECO:0000256" key="12">
    <source>
        <dbReference type="ARBA" id="ARBA00023125"/>
    </source>
</evidence>
<keyword evidence="18" id="KW-1185">Reference proteome</keyword>
<feature type="region of interest" description="Disordered" evidence="16">
    <location>
        <begin position="186"/>
        <end position="205"/>
    </location>
</feature>
<comment type="subunit">
    <text evidence="15">Interacts with major capsid protein L1. Interacts with E2; this interaction inhibits E2 transcriptional activity but not the DNA replication function E2. Interacts with host HSPA8; this interaction is required for L2 nuclear translocation. Interacts with host importins KPNB2 and KPNB3. Forms a complex with importin alpha2-beta1 heterodimers via interaction with the importin alpha2 adapter. Interacts with host DYNLT1; this interaction is essential for virus intracellular transport during entry. Interacts (via C-terminus) with host retromer subunits VPS35 AND VPS29.</text>
</comment>
<evidence type="ECO:0000313" key="18">
    <source>
        <dbReference type="Proteomes" id="UP000052096"/>
    </source>
</evidence>
<comment type="subcellular location">
    <subcellularLocation>
        <location evidence="15">Virion</location>
    </subcellularLocation>
    <subcellularLocation>
        <location evidence="15">Host nucleus</location>
    </subcellularLocation>
</comment>
<evidence type="ECO:0000256" key="9">
    <source>
        <dbReference type="ARBA" id="ARBA00022952"/>
    </source>
</evidence>
<keyword evidence="6" id="KW-1040">Host Golgi apparatus</keyword>
<comment type="PTM">
    <text evidence="15">Highly phosphorylated.</text>
</comment>